<gene>
    <name evidence="1" type="ordered locus">Sput200_3946</name>
</gene>
<dbReference type="AlphaFoldDB" id="E6XH32"/>
<organism evidence="1 2">
    <name type="scientific">Shewanella putrefaciens (strain 200)</name>
    <dbReference type="NCBI Taxonomy" id="399804"/>
    <lineage>
        <taxon>Bacteria</taxon>
        <taxon>Pseudomonadati</taxon>
        <taxon>Pseudomonadota</taxon>
        <taxon>Gammaproteobacteria</taxon>
        <taxon>Alteromonadales</taxon>
        <taxon>Shewanellaceae</taxon>
        <taxon>Shewanella</taxon>
    </lineage>
</organism>
<dbReference type="HOGENOM" id="CLU_3257765_0_0_6"/>
<name>E6XH32_SHEP2</name>
<accession>E6XH32</accession>
<dbReference type="KEGG" id="shp:Sput200_3946"/>
<evidence type="ECO:0000313" key="2">
    <source>
        <dbReference type="Proteomes" id="UP000008209"/>
    </source>
</evidence>
<evidence type="ECO:0000313" key="1">
    <source>
        <dbReference type="EMBL" id="ADV56305.1"/>
    </source>
</evidence>
<protein>
    <submittedName>
        <fullName evidence="1">Uncharacterized protein</fullName>
    </submittedName>
</protein>
<dbReference type="EMBL" id="CP002457">
    <property type="protein sequence ID" value="ADV56305.1"/>
    <property type="molecule type" value="Genomic_DNA"/>
</dbReference>
<reference evidence="1 2" key="1">
    <citation type="submission" date="2011-01" db="EMBL/GenBank/DDBJ databases">
        <title>Complete sequence of Shewanella putrefaciens 200.</title>
        <authorList>
            <consortium name="US DOE Joint Genome Institute"/>
            <person name="Lucas S."/>
            <person name="Copeland A."/>
            <person name="Lapidus A."/>
            <person name="Cheng J.-F."/>
            <person name="Bruce D."/>
            <person name="Goodwin L."/>
            <person name="Pitluck S."/>
            <person name="Munk A.C."/>
            <person name="Detter J.C."/>
            <person name="Han C."/>
            <person name="Tapia R."/>
            <person name="Land M."/>
            <person name="Hauser L."/>
            <person name="Chang Y.-J."/>
            <person name="Jeffries C."/>
            <person name="Kyrpides N."/>
            <person name="Ivanova N."/>
            <person name="Mikhailova N."/>
            <person name="Kolker E."/>
            <person name="Lawrence C."/>
            <person name="McCue L.A."/>
            <person name="DiChristina T."/>
            <person name="Nealson K."/>
            <person name="Fredrickson J.K."/>
            <person name="Woyke T."/>
        </authorList>
    </citation>
    <scope>NUCLEOTIDE SEQUENCE [LARGE SCALE GENOMIC DNA]</scope>
    <source>
        <strain evidence="1 2">200</strain>
    </source>
</reference>
<dbReference type="Proteomes" id="UP000008209">
    <property type="component" value="Chromosome"/>
</dbReference>
<proteinExistence type="predicted"/>
<dbReference type="PATRIC" id="fig|399804.5.peg.4051"/>
<sequence length="42" mass="5159">MSKKDYTLVEDGYVYCTKIKHWRSGEYIYPKTSKYFRFKIGK</sequence>